<name>A0A1B2ESX3_9HYPH</name>
<sequence>MVKSLIKLDASYDPEASLYAGGSTFAMIGRLAINDKLHFLPPKVLITAVEDAVGDIQYGLENLPQQELVAALGTLFEPTSETGVFAFDFEVETTSTGQEFIEYIALTVLNDAIDFDEIDDAPLDTGFPVSGVSEYRLTFEVATRDLDFLSV</sequence>
<accession>A0A1B2ESX3</accession>
<evidence type="ECO:0000313" key="1">
    <source>
        <dbReference type="EMBL" id="ANY83074.1"/>
    </source>
</evidence>
<dbReference type="KEGG" id="moc:BB934_33250"/>
<proteinExistence type="predicted"/>
<keyword evidence="1" id="KW-0614">Plasmid</keyword>
<reference evidence="1" key="1">
    <citation type="submission" date="2016-07" db="EMBL/GenBank/DDBJ databases">
        <title>Microvirga ossetica sp. nov. a new species of rhizobia isolated from root nodules of the legume species Vicia alpestris Steven originated from North Ossetia region in the Caucasus.</title>
        <authorList>
            <person name="Safronova V.I."/>
            <person name="Kuznetsova I.G."/>
            <person name="Sazanova A.L."/>
            <person name="Belimov A."/>
            <person name="Andronov E."/>
            <person name="Osledkin Y.S."/>
            <person name="Onishchuk O.P."/>
            <person name="Kurchak O.N."/>
            <person name="Shaposhnikov A.I."/>
            <person name="Willems A."/>
            <person name="Tikhonovich I.A."/>
        </authorList>
    </citation>
    <scope>NUCLEOTIDE SEQUENCE [LARGE SCALE GENOMIC DNA]</scope>
    <source>
        <strain evidence="1">V5/3M</strain>
        <plasmid evidence="1">unnamed1</plasmid>
    </source>
</reference>
<organism evidence="1">
    <name type="scientific">Microvirga ossetica</name>
    <dbReference type="NCBI Taxonomy" id="1882682"/>
    <lineage>
        <taxon>Bacteria</taxon>
        <taxon>Pseudomonadati</taxon>
        <taxon>Pseudomonadota</taxon>
        <taxon>Alphaproteobacteria</taxon>
        <taxon>Hyphomicrobiales</taxon>
        <taxon>Methylobacteriaceae</taxon>
        <taxon>Microvirga</taxon>
    </lineage>
</organism>
<dbReference type="EMBL" id="CP016617">
    <property type="protein sequence ID" value="ANY83074.1"/>
    <property type="molecule type" value="Genomic_DNA"/>
</dbReference>
<dbReference type="AlphaFoldDB" id="A0A1B2ESX3"/>
<geneLocation type="plasmid" evidence="1">
    <name>unnamed1</name>
</geneLocation>
<gene>
    <name evidence="1" type="ORF">BB934_33250</name>
</gene>
<protein>
    <submittedName>
        <fullName evidence="1">Uncharacterized protein</fullName>
    </submittedName>
</protein>